<keyword evidence="2" id="KW-1185">Reference proteome</keyword>
<sequence length="446" mass="51196">MATSQGCFCAAVVTSNFKNLLLNGKVAVGRVIIEVLEMSYRRTLSEFRDLNKRFWFRSTARLEQNRDGGTTYLWPNVSVPWGFTMPNNSADWATWIDSTRLARGGISGKAMLKEWKRDGVIQAAPFQWFTQIKAQAPHDNYATLIQLARHEFLMYDYHQHHDYSDKGWLRIMMHSIIQQIVRQDPELCGLHVALRPDHKHELLELPSCTLFAKGLEEDTAFRHLDVNTPDTLRAKPGLARIQCVVALNEENTRNCMEVILRMHAKAIEWMTRRENQALGTDWTPKPLEEGDALFYMPQIPHGSTGPATTRRRLILPWLNAIMPDGDTLELPEAGTVSEIVEANRRLTKQSRPPNGLDEQDFSIPAYLPVIKELNELFSARQADVWSYLKRWREHAVQTAVDAFQAFRAHEKRTFGTKSFWAAIEAQRDVDWPVKAQPAWMIATCQV</sequence>
<dbReference type="AlphaFoldDB" id="A0A2B7YWR7"/>
<name>A0A2B7YWR7_9EURO</name>
<reference evidence="1 2" key="1">
    <citation type="submission" date="2017-10" db="EMBL/GenBank/DDBJ databases">
        <title>Comparative genomics in systemic dimorphic fungi from Ajellomycetaceae.</title>
        <authorList>
            <person name="Munoz J.F."/>
            <person name="Mcewen J.G."/>
            <person name="Clay O.K."/>
            <person name="Cuomo C.A."/>
        </authorList>
    </citation>
    <scope>NUCLEOTIDE SEQUENCE [LARGE SCALE GENOMIC DNA]</scope>
    <source>
        <strain evidence="1 2">UAMH4076</strain>
    </source>
</reference>
<gene>
    <name evidence="1" type="ORF">GX50_08734</name>
</gene>
<dbReference type="SUPFAM" id="SSF51197">
    <property type="entry name" value="Clavaminate synthase-like"/>
    <property type="match status" value="1"/>
</dbReference>
<dbReference type="STRING" id="73230.A0A2B7YWR7"/>
<dbReference type="Gene3D" id="2.60.120.620">
    <property type="entry name" value="q2cbj1_9rhob like domain"/>
    <property type="match status" value="1"/>
</dbReference>
<evidence type="ECO:0000313" key="1">
    <source>
        <dbReference type="EMBL" id="PGH28524.1"/>
    </source>
</evidence>
<dbReference type="EMBL" id="PDND01000384">
    <property type="protein sequence ID" value="PGH28524.1"/>
    <property type="molecule type" value="Genomic_DNA"/>
</dbReference>
<protein>
    <submittedName>
        <fullName evidence="1">Uncharacterized protein</fullName>
    </submittedName>
</protein>
<organism evidence="1 2">
    <name type="scientific">[Emmonsia] crescens</name>
    <dbReference type="NCBI Taxonomy" id="73230"/>
    <lineage>
        <taxon>Eukaryota</taxon>
        <taxon>Fungi</taxon>
        <taxon>Dikarya</taxon>
        <taxon>Ascomycota</taxon>
        <taxon>Pezizomycotina</taxon>
        <taxon>Eurotiomycetes</taxon>
        <taxon>Eurotiomycetidae</taxon>
        <taxon>Onygenales</taxon>
        <taxon>Ajellomycetaceae</taxon>
        <taxon>Emergomyces</taxon>
    </lineage>
</organism>
<dbReference type="Proteomes" id="UP000226031">
    <property type="component" value="Unassembled WGS sequence"/>
</dbReference>
<proteinExistence type="predicted"/>
<comment type="caution">
    <text evidence="1">The sequence shown here is derived from an EMBL/GenBank/DDBJ whole genome shotgun (WGS) entry which is preliminary data.</text>
</comment>
<accession>A0A2B7YWR7</accession>
<evidence type="ECO:0000313" key="2">
    <source>
        <dbReference type="Proteomes" id="UP000226031"/>
    </source>
</evidence>